<organism evidence="1 2">
    <name type="scientific">Trinickia dabaoshanensis</name>
    <dbReference type="NCBI Taxonomy" id="564714"/>
    <lineage>
        <taxon>Bacteria</taxon>
        <taxon>Pseudomonadati</taxon>
        <taxon>Pseudomonadota</taxon>
        <taxon>Betaproteobacteria</taxon>
        <taxon>Burkholderiales</taxon>
        <taxon>Burkholderiaceae</taxon>
        <taxon>Trinickia</taxon>
    </lineage>
</organism>
<accession>A0A2N7W0T0</accession>
<protein>
    <submittedName>
        <fullName evidence="1">Uncharacterized protein</fullName>
    </submittedName>
</protein>
<sequence>MRSPDFIQRFKLEAPMLAHPNPLLCPIVPPVPKTESEQTRAALTQVSTDIRLLHTLRRLQAKCIHGQDFIDARAYEREIDALACRIDGFLEALSCVGAIGAGSAFMYQRAAGAAQRPIAVNGPSGGTTKAYNEWRTTVERLYVDSALTMDDVRGDA</sequence>
<proteinExistence type="predicted"/>
<dbReference type="Proteomes" id="UP000235616">
    <property type="component" value="Unassembled WGS sequence"/>
</dbReference>
<dbReference type="AlphaFoldDB" id="A0A2N7W0T0"/>
<gene>
    <name evidence="1" type="ORF">C0Z18_02045</name>
</gene>
<keyword evidence="2" id="KW-1185">Reference proteome</keyword>
<comment type="caution">
    <text evidence="1">The sequence shown here is derived from an EMBL/GenBank/DDBJ whole genome shotgun (WGS) entry which is preliminary data.</text>
</comment>
<name>A0A2N7W0T0_9BURK</name>
<evidence type="ECO:0000313" key="2">
    <source>
        <dbReference type="Proteomes" id="UP000235616"/>
    </source>
</evidence>
<reference evidence="1 2" key="1">
    <citation type="submission" date="2018-01" db="EMBL/GenBank/DDBJ databases">
        <title>Whole genome analyses suggest that Burkholderia sensu lato contains two further novel genera in the rhizoxinica-symbiotica group Mycetohabitans gen. nov., and Trinickia gen. nov.: implications for the evolution of diazotrophy and nodulation in the Burkholderiaceae.</title>
        <authorList>
            <person name="Estrada-de los Santos P."/>
            <person name="Palmer M."/>
            <person name="Chavez-Ramirez B."/>
            <person name="Beukes C."/>
            <person name="Steenkamp E.T."/>
            <person name="Hirsch A.M."/>
            <person name="Manyaka P."/>
            <person name="Maluk M."/>
            <person name="Lafos M."/>
            <person name="Crook M."/>
            <person name="Gross E."/>
            <person name="Simon M.F."/>
            <person name="Bueno dos Reis Junior F."/>
            <person name="Poole P.S."/>
            <person name="Venter S.N."/>
            <person name="James E.K."/>
        </authorList>
    </citation>
    <scope>NUCLEOTIDE SEQUENCE [LARGE SCALE GENOMIC DNA]</scope>
    <source>
        <strain evidence="1 2">GIMN1.004</strain>
    </source>
</reference>
<evidence type="ECO:0000313" key="1">
    <source>
        <dbReference type="EMBL" id="PMS23026.1"/>
    </source>
</evidence>
<dbReference type="EMBL" id="PNYA01000002">
    <property type="protein sequence ID" value="PMS23026.1"/>
    <property type="molecule type" value="Genomic_DNA"/>
</dbReference>